<organism evidence="1 2">
    <name type="scientific">Vibrio mediterranei</name>
    <dbReference type="NCBI Taxonomy" id="689"/>
    <lineage>
        <taxon>Bacteria</taxon>
        <taxon>Pseudomonadati</taxon>
        <taxon>Pseudomonadota</taxon>
        <taxon>Gammaproteobacteria</taxon>
        <taxon>Vibrionales</taxon>
        <taxon>Vibrionaceae</taxon>
        <taxon>Vibrio</taxon>
    </lineage>
</organism>
<proteinExistence type="predicted"/>
<protein>
    <submittedName>
        <fullName evidence="1">DUF3389 domain-containing protein</fullName>
    </submittedName>
</protein>
<dbReference type="Pfam" id="PF11869">
    <property type="entry name" value="DUF3389"/>
    <property type="match status" value="1"/>
</dbReference>
<sequence>MIVDFSQGKVIATPHEMVVRLAVSNVTLQAQVDALQLIIPACVISANGAECKWSVKLDSEEQLRAISDETGIAILTL</sequence>
<dbReference type="RefSeq" id="WP_006071706.1">
    <property type="nucleotide sequence ID" value="NZ_CP033578.1"/>
</dbReference>
<gene>
    <name evidence="1" type="ORF">ECB94_26135</name>
</gene>
<accession>A0A3G4VIW7</accession>
<dbReference type="Proteomes" id="UP000279760">
    <property type="component" value="Chromosome 2"/>
</dbReference>
<dbReference type="InterPro" id="IPR021811">
    <property type="entry name" value="DUF3389"/>
</dbReference>
<evidence type="ECO:0000313" key="2">
    <source>
        <dbReference type="Proteomes" id="UP000279760"/>
    </source>
</evidence>
<name>A0A3G4VIW7_9VIBR</name>
<reference evidence="1 2" key="1">
    <citation type="submission" date="2018-11" db="EMBL/GenBank/DDBJ databases">
        <title>Complete Genome Sequence of Vbrio mediterranei 117-T6: a Potential Pathogen Bacteria Isolated from the Conchocelis of Pyropia.</title>
        <authorList>
            <person name="Liu Q."/>
        </authorList>
    </citation>
    <scope>NUCLEOTIDE SEQUENCE [LARGE SCALE GENOMIC DNA]</scope>
    <source>
        <strain evidence="1 2">117-T6</strain>
    </source>
</reference>
<dbReference type="EMBL" id="CP033578">
    <property type="protein sequence ID" value="AYV24720.1"/>
    <property type="molecule type" value="Genomic_DNA"/>
</dbReference>
<evidence type="ECO:0000313" key="1">
    <source>
        <dbReference type="EMBL" id="AYV24720.1"/>
    </source>
</evidence>
<dbReference type="AlphaFoldDB" id="A0A3G4VIW7"/>